<feature type="region of interest" description="Disordered" evidence="1">
    <location>
        <begin position="125"/>
        <end position="233"/>
    </location>
</feature>
<feature type="region of interest" description="Disordered" evidence="1">
    <location>
        <begin position="829"/>
        <end position="1173"/>
    </location>
</feature>
<feature type="compositionally biased region" description="Basic and acidic residues" evidence="1">
    <location>
        <begin position="829"/>
        <end position="861"/>
    </location>
</feature>
<feature type="compositionally biased region" description="Basic and acidic residues" evidence="1">
    <location>
        <begin position="707"/>
        <end position="751"/>
    </location>
</feature>
<feature type="compositionally biased region" description="Basic and acidic residues" evidence="1">
    <location>
        <begin position="471"/>
        <end position="525"/>
    </location>
</feature>
<feature type="compositionally biased region" description="Polar residues" evidence="1">
    <location>
        <begin position="197"/>
        <end position="225"/>
    </location>
</feature>
<evidence type="ECO:0000313" key="3">
    <source>
        <dbReference type="Proteomes" id="UP000792457"/>
    </source>
</evidence>
<feature type="region of interest" description="Disordered" evidence="1">
    <location>
        <begin position="647"/>
        <end position="812"/>
    </location>
</feature>
<feature type="region of interest" description="Disordered" evidence="1">
    <location>
        <begin position="287"/>
        <end position="311"/>
    </location>
</feature>
<protein>
    <submittedName>
        <fullName evidence="2">Uncharacterized protein</fullName>
    </submittedName>
</protein>
<dbReference type="OrthoDB" id="8015657at2759"/>
<feature type="compositionally biased region" description="Basic and acidic residues" evidence="1">
    <location>
        <begin position="793"/>
        <end position="802"/>
    </location>
</feature>
<feature type="compositionally biased region" description="Polar residues" evidence="1">
    <location>
        <begin position="155"/>
        <end position="171"/>
    </location>
</feature>
<feature type="compositionally biased region" description="Basic and acidic residues" evidence="1">
    <location>
        <begin position="1108"/>
        <end position="1131"/>
    </location>
</feature>
<feature type="compositionally biased region" description="Basic and acidic residues" evidence="1">
    <location>
        <begin position="1248"/>
        <end position="1261"/>
    </location>
</feature>
<feature type="region of interest" description="Disordered" evidence="1">
    <location>
        <begin position="360"/>
        <end position="525"/>
    </location>
</feature>
<feature type="compositionally biased region" description="Polar residues" evidence="1">
    <location>
        <begin position="1234"/>
        <end position="1245"/>
    </location>
</feature>
<comment type="caution">
    <text evidence="2">The sequence shown here is derived from an EMBL/GenBank/DDBJ whole genome shotgun (WGS) entry which is preliminary data.</text>
</comment>
<feature type="compositionally biased region" description="Acidic residues" evidence="1">
    <location>
        <begin position="649"/>
        <end position="661"/>
    </location>
</feature>
<evidence type="ECO:0000313" key="2">
    <source>
        <dbReference type="EMBL" id="KAG8228108.1"/>
    </source>
</evidence>
<dbReference type="EMBL" id="KZ308359">
    <property type="protein sequence ID" value="KAG8228108.1"/>
    <property type="molecule type" value="Genomic_DNA"/>
</dbReference>
<feature type="compositionally biased region" description="Basic and acidic residues" evidence="1">
    <location>
        <begin position="680"/>
        <end position="699"/>
    </location>
</feature>
<feature type="compositionally biased region" description="Basic and acidic residues" evidence="1">
    <location>
        <begin position="872"/>
        <end position="894"/>
    </location>
</feature>
<reference evidence="2" key="1">
    <citation type="submission" date="2013-04" db="EMBL/GenBank/DDBJ databases">
        <authorList>
            <person name="Qu J."/>
            <person name="Murali S.C."/>
            <person name="Bandaranaike D."/>
            <person name="Bellair M."/>
            <person name="Blankenburg K."/>
            <person name="Chao H."/>
            <person name="Dinh H."/>
            <person name="Doddapaneni H."/>
            <person name="Downs B."/>
            <person name="Dugan-Rocha S."/>
            <person name="Elkadiri S."/>
            <person name="Gnanaolivu R.D."/>
            <person name="Hernandez B."/>
            <person name="Javaid M."/>
            <person name="Jayaseelan J.C."/>
            <person name="Lee S."/>
            <person name="Li M."/>
            <person name="Ming W."/>
            <person name="Munidasa M."/>
            <person name="Muniz J."/>
            <person name="Nguyen L."/>
            <person name="Ongeri F."/>
            <person name="Osuji N."/>
            <person name="Pu L.-L."/>
            <person name="Puazo M."/>
            <person name="Qu C."/>
            <person name="Quiroz J."/>
            <person name="Raj R."/>
            <person name="Weissenberger G."/>
            <person name="Xin Y."/>
            <person name="Zou X."/>
            <person name="Han Y."/>
            <person name="Richards S."/>
            <person name="Worley K."/>
            <person name="Muzny D."/>
            <person name="Gibbs R."/>
        </authorList>
    </citation>
    <scope>NUCLEOTIDE SEQUENCE</scope>
    <source>
        <strain evidence="2">Sampled in the wild</strain>
    </source>
</reference>
<feature type="compositionally biased region" description="Basic and acidic residues" evidence="1">
    <location>
        <begin position="1017"/>
        <end position="1041"/>
    </location>
</feature>
<feature type="compositionally biased region" description="Basic and acidic residues" evidence="1">
    <location>
        <begin position="1084"/>
        <end position="1101"/>
    </location>
</feature>
<gene>
    <name evidence="2" type="ORF">J437_LFUL000110</name>
</gene>
<feature type="compositionally biased region" description="Basic and acidic residues" evidence="1">
    <location>
        <begin position="1207"/>
        <end position="1217"/>
    </location>
</feature>
<feature type="compositionally biased region" description="Low complexity" evidence="1">
    <location>
        <begin position="1149"/>
        <end position="1159"/>
    </location>
</feature>
<feature type="compositionally biased region" description="Basic and acidic residues" evidence="1">
    <location>
        <begin position="414"/>
        <end position="439"/>
    </location>
</feature>
<feature type="compositionally biased region" description="Basic and acidic residues" evidence="1">
    <location>
        <begin position="553"/>
        <end position="589"/>
    </location>
</feature>
<feature type="region of interest" description="Disordered" evidence="1">
    <location>
        <begin position="540"/>
        <end position="601"/>
    </location>
</feature>
<sequence>MAELEDRWRKSQEDRYMLELKFKEVLKGLANNNEGTKLLRIREKYHRFLENEDRRNQRNDQMLRTLDKIDSQANILAAKTERLRLLKNPFCFSQLHYEAYMKRMYPTWKISEDEDEYLSSKNKEVFYPSSHKQRREAMPSNSHKRGGNVSRKLIYNNSPYVNKSPYSTNNVLDDRKLGSVRLSNAGSPDNHSRQSRGENSGQLDLNHEFSNINLNSTRKNGNSRALSAEQDENTSKDLLNLSLSDDIPINDGMMPAEVRAADEKPLNRSISSSPSYARIKEDVIREPSRANANPETLMDKHDCNNPASGIGSALNKELADVGEGKDSEFDNKSDIEKLDSVSSKKKVSKRPIVQEDVEEGKPCFVITQPTPDIGLSSSEEDFERKGSKPSENSKINVEPMNPSYQEISEAEVSEGERVDSVTNVRKEEIGHSPNEEQSPRHFLGGNVEGPYQFSSSDADYDELENQMAAMVERRGNDESIPKVSDDIESESKPDVEGQDAEQHKSHDSSNKGKSDFLPEERKYDMCEDDVMDEGRLDKNVEFTKIQENGEESADGHRKDYIKQEEEENAKLTKTNDRKVKSYDSERDYEAGSSSMDVNSEILDEDHIVNADGSTYHVDKSITEVNESGNSDVVVEENSPAHLVGQTVQEEAESQLENEETNDYYPEEHKDGVVEGNFPAHLERQRAPEEAESQLQKEETIEPNPSVEQKEFPDYEDAAERDYADFEQVREEQHFSHENLENTEGRDEEKANVRAQSDEEQNDDSPEYFSEREEVQNERFIEENLNEDPASKTVDNDESKNLEGADEEDEYNTVNVQQGIQEQEEYIADEFKDEQGNREENLGSHFEDREVVRRDEYEREFTNQEEDNGEYVRQGEEIERQYETEEQENYQKQEIDEGEFDNQDVSHHEGESNRQYTEDENVYERQDYESAENEGDEIQRKDDQVIVEEVEGNVIPEQEEYERYTEEQFIEEPERLNAVEEPEEPSHYDPRDRQQEERYESNVEEHEQYEREAEEQEYDRYRDYVRHETVSEEGNRYHHEEENKEEGEIQPDVEERDQSSNVEDQRAMEEVTAESSGLVEGEYSNQEKEHEVNEKNEGRYEERVEDDQAYDKDVQESQKFVNEDHGNEKEETQTLSPENVEHRQEVVTPESNISENAEIENQSHEDTLKQEIRNEKVVEEIPHVEEKTVPEEIKEEANVVVKEVKKENVVRKEKKENEAVASSLSVEKHERTAKESTPANSRQSARQLGKKEYDPHKVEKLKSTIRKFQLKKDNKPDKTGRKGIDSKK</sequence>
<reference evidence="2" key="2">
    <citation type="submission" date="2017-10" db="EMBL/GenBank/DDBJ databases">
        <title>Ladona fulva Genome sequencing and assembly.</title>
        <authorList>
            <person name="Murali S."/>
            <person name="Richards S."/>
            <person name="Bandaranaike D."/>
            <person name="Bellair M."/>
            <person name="Blankenburg K."/>
            <person name="Chao H."/>
            <person name="Dinh H."/>
            <person name="Doddapaneni H."/>
            <person name="Dugan-Rocha S."/>
            <person name="Elkadiri S."/>
            <person name="Gnanaolivu R."/>
            <person name="Hernandez B."/>
            <person name="Skinner E."/>
            <person name="Javaid M."/>
            <person name="Lee S."/>
            <person name="Li M."/>
            <person name="Ming W."/>
            <person name="Munidasa M."/>
            <person name="Muniz J."/>
            <person name="Nguyen L."/>
            <person name="Hughes D."/>
            <person name="Osuji N."/>
            <person name="Pu L.-L."/>
            <person name="Puazo M."/>
            <person name="Qu C."/>
            <person name="Quiroz J."/>
            <person name="Raj R."/>
            <person name="Weissenberger G."/>
            <person name="Xin Y."/>
            <person name="Zou X."/>
            <person name="Han Y."/>
            <person name="Worley K."/>
            <person name="Muzny D."/>
            <person name="Gibbs R."/>
        </authorList>
    </citation>
    <scope>NUCLEOTIDE SEQUENCE</scope>
    <source>
        <strain evidence="2">Sampled in the wild</strain>
    </source>
</reference>
<name>A0A8K0P0G0_LADFU</name>
<feature type="compositionally biased region" description="Basic and acidic residues" evidence="1">
    <location>
        <begin position="768"/>
        <end position="781"/>
    </location>
</feature>
<accession>A0A8K0P0G0</accession>
<proteinExistence type="predicted"/>
<evidence type="ECO:0000256" key="1">
    <source>
        <dbReference type="SAM" id="MobiDB-lite"/>
    </source>
</evidence>
<feature type="region of interest" description="Disordered" evidence="1">
    <location>
        <begin position="1207"/>
        <end position="1287"/>
    </location>
</feature>
<feature type="compositionally biased region" description="Basic and acidic residues" evidence="1">
    <location>
        <begin position="1160"/>
        <end position="1173"/>
    </location>
</feature>
<keyword evidence="3" id="KW-1185">Reference proteome</keyword>
<feature type="compositionally biased region" description="Basic and acidic residues" evidence="1">
    <location>
        <begin position="1269"/>
        <end position="1287"/>
    </location>
</feature>
<feature type="compositionally biased region" description="Basic and acidic residues" evidence="1">
    <location>
        <begin position="960"/>
        <end position="1010"/>
    </location>
</feature>
<dbReference type="Proteomes" id="UP000792457">
    <property type="component" value="Unassembled WGS sequence"/>
</dbReference>
<feature type="compositionally biased region" description="Acidic residues" evidence="1">
    <location>
        <begin position="1042"/>
        <end position="1054"/>
    </location>
</feature>
<organism evidence="2 3">
    <name type="scientific">Ladona fulva</name>
    <name type="common">Scarce chaser dragonfly</name>
    <name type="synonym">Libellula fulva</name>
    <dbReference type="NCBI Taxonomy" id="123851"/>
    <lineage>
        <taxon>Eukaryota</taxon>
        <taxon>Metazoa</taxon>
        <taxon>Ecdysozoa</taxon>
        <taxon>Arthropoda</taxon>
        <taxon>Hexapoda</taxon>
        <taxon>Insecta</taxon>
        <taxon>Pterygota</taxon>
        <taxon>Palaeoptera</taxon>
        <taxon>Odonata</taxon>
        <taxon>Epiprocta</taxon>
        <taxon>Anisoptera</taxon>
        <taxon>Libelluloidea</taxon>
        <taxon>Libellulidae</taxon>
        <taxon>Ladona</taxon>
    </lineage>
</organism>